<dbReference type="EMBL" id="JALDAY010000003">
    <property type="protein sequence ID" value="MCI3271682.1"/>
    <property type="molecule type" value="Genomic_DNA"/>
</dbReference>
<accession>A0ABS9Y390</accession>
<dbReference type="GO" id="GO:0016787">
    <property type="term" value="F:hydrolase activity"/>
    <property type="evidence" value="ECO:0007669"/>
    <property type="project" value="UniProtKB-KW"/>
</dbReference>
<dbReference type="InterPro" id="IPR000639">
    <property type="entry name" value="Epox_hydrolase-like"/>
</dbReference>
<name>A0ABS9Y390_9ACTN</name>
<dbReference type="Gene3D" id="3.40.50.1820">
    <property type="entry name" value="alpha/beta hydrolase"/>
    <property type="match status" value="1"/>
</dbReference>
<keyword evidence="1 3" id="KW-0378">Hydrolase</keyword>
<evidence type="ECO:0000313" key="4">
    <source>
        <dbReference type="Proteomes" id="UP001165269"/>
    </source>
</evidence>
<dbReference type="PRINTS" id="PR00412">
    <property type="entry name" value="EPOXHYDRLASE"/>
</dbReference>
<sequence length="300" mass="32862">MKSLLPASFARSTVDADGVRINVRAAGQGPPVLLLHGYPQTHAIWHLVAPRLAETHTVVLTDLRGYGDSDKPPSDAGHTPYAKRAMAHDQLLVMRQLGFERFAVVGHDRGGRVAHRLALDHPRAVSALAVLDIVPTRHAYLHADADFGRGYYHWFFLTAGNGIPERLIGGDPEFWIRARMGARHHGGTPFAPDAQAEYVRCFSDPAAIHASCEDYRAAGSIDLVHDEEDAAAGHRLTQPLLALWGEHSFVGRHYDVPAVWSEYADDVRGAALPCDHYVPEEAPEETLGHLRSFLAAHNGP</sequence>
<dbReference type="Proteomes" id="UP001165269">
    <property type="component" value="Unassembled WGS sequence"/>
</dbReference>
<reference evidence="3" key="1">
    <citation type="submission" date="2022-03" db="EMBL/GenBank/DDBJ databases">
        <title>Streptomyces 7R015 and 7R016 isolated from Barleria lupulina in Thailand.</title>
        <authorList>
            <person name="Kanchanasin P."/>
            <person name="Phongsopitanun W."/>
            <person name="Tanasupawat S."/>
        </authorList>
    </citation>
    <scope>NUCLEOTIDE SEQUENCE</scope>
    <source>
        <strain evidence="3">7R015</strain>
    </source>
</reference>
<organism evidence="3 4">
    <name type="scientific">Streptomyces cylindrosporus</name>
    <dbReference type="NCBI Taxonomy" id="2927583"/>
    <lineage>
        <taxon>Bacteria</taxon>
        <taxon>Bacillati</taxon>
        <taxon>Actinomycetota</taxon>
        <taxon>Actinomycetes</taxon>
        <taxon>Kitasatosporales</taxon>
        <taxon>Streptomycetaceae</taxon>
        <taxon>Streptomyces</taxon>
    </lineage>
</organism>
<evidence type="ECO:0000256" key="1">
    <source>
        <dbReference type="ARBA" id="ARBA00022801"/>
    </source>
</evidence>
<proteinExistence type="predicted"/>
<protein>
    <submittedName>
        <fullName evidence="3">Alpha/beta hydrolase</fullName>
    </submittedName>
</protein>
<dbReference type="InterPro" id="IPR029058">
    <property type="entry name" value="AB_hydrolase_fold"/>
</dbReference>
<evidence type="ECO:0000313" key="3">
    <source>
        <dbReference type="EMBL" id="MCI3271682.1"/>
    </source>
</evidence>
<dbReference type="PANTHER" id="PTHR43329">
    <property type="entry name" value="EPOXIDE HYDROLASE"/>
    <property type="match status" value="1"/>
</dbReference>
<dbReference type="SUPFAM" id="SSF53474">
    <property type="entry name" value="alpha/beta-Hydrolases"/>
    <property type="match status" value="1"/>
</dbReference>
<comment type="caution">
    <text evidence="3">The sequence shown here is derived from an EMBL/GenBank/DDBJ whole genome shotgun (WGS) entry which is preliminary data.</text>
</comment>
<dbReference type="RefSeq" id="WP_242764484.1">
    <property type="nucleotide sequence ID" value="NZ_JALDAY010000003.1"/>
</dbReference>
<dbReference type="Pfam" id="PF00561">
    <property type="entry name" value="Abhydrolase_1"/>
    <property type="match status" value="1"/>
</dbReference>
<feature type="domain" description="AB hydrolase-1" evidence="2">
    <location>
        <begin position="30"/>
        <end position="157"/>
    </location>
</feature>
<gene>
    <name evidence="3" type="ORF">MQP27_11230</name>
</gene>
<evidence type="ECO:0000259" key="2">
    <source>
        <dbReference type="Pfam" id="PF00561"/>
    </source>
</evidence>
<dbReference type="PRINTS" id="PR00111">
    <property type="entry name" value="ABHYDROLASE"/>
</dbReference>
<dbReference type="InterPro" id="IPR000073">
    <property type="entry name" value="AB_hydrolase_1"/>
</dbReference>
<keyword evidence="4" id="KW-1185">Reference proteome</keyword>